<evidence type="ECO:0000313" key="3">
    <source>
        <dbReference type="Proteomes" id="UP000094893"/>
    </source>
</evidence>
<feature type="chain" id="PRO_5008663454" description="SoxXA-binding protein" evidence="1">
    <location>
        <begin position="23"/>
        <end position="110"/>
    </location>
</feature>
<dbReference type="Proteomes" id="UP000094893">
    <property type="component" value="Unassembled WGS sequence"/>
</dbReference>
<comment type="caution">
    <text evidence="2">The sequence shown here is derived from an EMBL/GenBank/DDBJ whole genome shotgun (WGS) entry which is preliminary data.</text>
</comment>
<organism evidence="2 3">
    <name type="scientific">Acidithiobacillus thiooxidans</name>
    <name type="common">Thiobacillus thiooxidans</name>
    <dbReference type="NCBI Taxonomy" id="930"/>
    <lineage>
        <taxon>Bacteria</taxon>
        <taxon>Pseudomonadati</taxon>
        <taxon>Pseudomonadota</taxon>
        <taxon>Acidithiobacillia</taxon>
        <taxon>Acidithiobacillales</taxon>
        <taxon>Acidithiobacillaceae</taxon>
        <taxon>Acidithiobacillus</taxon>
    </lineage>
</organism>
<sequence length="110" mass="11593">MKRVLMSVMAAGTLTMAGFATAATVTATDAQQALAAAKTAMAKTSAVHYLWLSTPKVYKEAEAADKAGKYDEAVVKAKHAEELANLAYAQGEAQAKKYGVKLTDHGVQMD</sequence>
<dbReference type="GeneID" id="60697627"/>
<proteinExistence type="predicted"/>
<evidence type="ECO:0000313" key="2">
    <source>
        <dbReference type="EMBL" id="OCX74329.1"/>
    </source>
</evidence>
<reference evidence="2 3" key="1">
    <citation type="journal article" date="2016" name="Int. J. Mol. Sci.">
        <title>Comparative genomics of the extreme acidophile Acidithiobacillus thiooxidans reveals intraspecific divergence and niche adaptation.</title>
        <authorList>
            <person name="Zhang X."/>
            <person name="Feng X."/>
            <person name="Tao J."/>
            <person name="Ma L."/>
            <person name="Xiao Y."/>
            <person name="Liang Y."/>
            <person name="Liu X."/>
            <person name="Yin H."/>
        </authorList>
    </citation>
    <scope>NUCLEOTIDE SEQUENCE [LARGE SCALE GENOMIC DNA]</scope>
    <source>
        <strain evidence="2 3">A02</strain>
    </source>
</reference>
<evidence type="ECO:0008006" key="4">
    <source>
        <dbReference type="Google" id="ProtNLM"/>
    </source>
</evidence>
<dbReference type="AlphaFoldDB" id="A0A1C2IEA8"/>
<evidence type="ECO:0000256" key="1">
    <source>
        <dbReference type="SAM" id="SignalP"/>
    </source>
</evidence>
<dbReference type="eggNOG" id="ENOG5031FFJ">
    <property type="taxonomic scope" value="Bacteria"/>
</dbReference>
<name>A0A1C2IEA8_ACITH</name>
<keyword evidence="1" id="KW-0732">Signal</keyword>
<feature type="signal peptide" evidence="1">
    <location>
        <begin position="1"/>
        <end position="22"/>
    </location>
</feature>
<dbReference type="RefSeq" id="WP_010637645.1">
    <property type="nucleotide sequence ID" value="NZ_DAIAWO010000090.1"/>
</dbReference>
<dbReference type="EMBL" id="LWSA01000072">
    <property type="protein sequence ID" value="OCX74329.1"/>
    <property type="molecule type" value="Genomic_DNA"/>
</dbReference>
<gene>
    <name evidence="2" type="ORF">A6P07_05850</name>
</gene>
<protein>
    <recommendedName>
        <fullName evidence="4">SoxXA-binding protein</fullName>
    </recommendedName>
</protein>
<accession>A0A1C2IEA8</accession>